<feature type="compositionally biased region" description="Polar residues" evidence="2">
    <location>
        <begin position="56"/>
        <end position="68"/>
    </location>
</feature>
<evidence type="ECO:0000313" key="4">
    <source>
        <dbReference type="Proteomes" id="UP001202328"/>
    </source>
</evidence>
<feature type="region of interest" description="Disordered" evidence="2">
    <location>
        <begin position="56"/>
        <end position="93"/>
    </location>
</feature>
<evidence type="ECO:0000256" key="1">
    <source>
        <dbReference type="SAM" id="Coils"/>
    </source>
</evidence>
<gene>
    <name evidence="3" type="ORF">MKW98_000147</name>
</gene>
<accession>A0AAD4XJD3</accession>
<evidence type="ECO:0008006" key="5">
    <source>
        <dbReference type="Google" id="ProtNLM"/>
    </source>
</evidence>
<sequence>MTSYMESLLQQPASSDHENPYQQEFTSVDDNHSTNNDAKVDTSRAFRSVKEAYFFSSSPKPQTVSTSFKNRETKPSKASSILPSSPPPPPLPPQLSLVLTTSSNISPIKQKPTEDGNATVKNMLKKLEIELEETKRELNLLKERESETEIALATLNAELHKNMSKMAEAEAVAAGEKAALGSKRSTQLYRAGRGEDLKYVGISHEDDIREELTKMERYSTSLAEVLSLGEKEGYFDHFQDKKTLKKNKMASIKKEKPIIPLVGDFFSRKKKNSSKSLNKL</sequence>
<evidence type="ECO:0000313" key="3">
    <source>
        <dbReference type="EMBL" id="KAI3917913.1"/>
    </source>
</evidence>
<protein>
    <recommendedName>
        <fullName evidence="5">WEB family protein</fullName>
    </recommendedName>
</protein>
<feature type="compositionally biased region" description="Polar residues" evidence="2">
    <location>
        <begin position="1"/>
        <end position="37"/>
    </location>
</feature>
<organism evidence="3 4">
    <name type="scientific">Papaver atlanticum</name>
    <dbReference type="NCBI Taxonomy" id="357466"/>
    <lineage>
        <taxon>Eukaryota</taxon>
        <taxon>Viridiplantae</taxon>
        <taxon>Streptophyta</taxon>
        <taxon>Embryophyta</taxon>
        <taxon>Tracheophyta</taxon>
        <taxon>Spermatophyta</taxon>
        <taxon>Magnoliopsida</taxon>
        <taxon>Ranunculales</taxon>
        <taxon>Papaveraceae</taxon>
        <taxon>Papaveroideae</taxon>
        <taxon>Papaver</taxon>
    </lineage>
</organism>
<keyword evidence="4" id="KW-1185">Reference proteome</keyword>
<name>A0AAD4XJD3_9MAGN</name>
<feature type="region of interest" description="Disordered" evidence="2">
    <location>
        <begin position="1"/>
        <end position="42"/>
    </location>
</feature>
<dbReference type="EMBL" id="JAJJMB010008958">
    <property type="protein sequence ID" value="KAI3917913.1"/>
    <property type="molecule type" value="Genomic_DNA"/>
</dbReference>
<reference evidence="3" key="1">
    <citation type="submission" date="2022-04" db="EMBL/GenBank/DDBJ databases">
        <title>A functionally conserved STORR gene fusion in Papaver species that diverged 16.8 million years ago.</title>
        <authorList>
            <person name="Catania T."/>
        </authorList>
    </citation>
    <scope>NUCLEOTIDE SEQUENCE</scope>
    <source>
        <strain evidence="3">S-188037</strain>
    </source>
</reference>
<evidence type="ECO:0000256" key="2">
    <source>
        <dbReference type="SAM" id="MobiDB-lite"/>
    </source>
</evidence>
<dbReference type="AlphaFoldDB" id="A0AAD4XJD3"/>
<proteinExistence type="predicted"/>
<keyword evidence="1" id="KW-0175">Coiled coil</keyword>
<comment type="caution">
    <text evidence="3">The sequence shown here is derived from an EMBL/GenBank/DDBJ whole genome shotgun (WGS) entry which is preliminary data.</text>
</comment>
<feature type="coiled-coil region" evidence="1">
    <location>
        <begin position="117"/>
        <end position="158"/>
    </location>
</feature>
<dbReference type="Proteomes" id="UP001202328">
    <property type="component" value="Unassembled WGS sequence"/>
</dbReference>
<feature type="compositionally biased region" description="Pro residues" evidence="2">
    <location>
        <begin position="84"/>
        <end position="93"/>
    </location>
</feature>